<dbReference type="GO" id="GO:0043571">
    <property type="term" value="P:maintenance of CRISPR repeat elements"/>
    <property type="evidence" value="ECO:0007669"/>
    <property type="project" value="UniProtKB-UniRule"/>
</dbReference>
<evidence type="ECO:0000256" key="8">
    <source>
        <dbReference type="ARBA" id="ARBA00023118"/>
    </source>
</evidence>
<dbReference type="GO" id="GO:0046872">
    <property type="term" value="F:metal ion binding"/>
    <property type="evidence" value="ECO:0007669"/>
    <property type="project" value="UniProtKB-UniRule"/>
</dbReference>
<feature type="domain" description="HNH Cas9-type" evidence="13">
    <location>
        <begin position="757"/>
        <end position="923"/>
    </location>
</feature>
<dbReference type="Pfam" id="PF13395">
    <property type="entry name" value="HNH_4"/>
    <property type="match status" value="1"/>
</dbReference>
<feature type="active site" description="Proton acceptor for HNH nuclease domain" evidence="12">
    <location>
        <position position="833"/>
    </location>
</feature>
<dbReference type="GO" id="GO:0016787">
    <property type="term" value="F:hydrolase activity"/>
    <property type="evidence" value="ECO:0007669"/>
    <property type="project" value="UniProtKB-KW"/>
</dbReference>
<comment type="domain">
    <text evidence="12">Has 2 endonuclease domains. The discontinuous RuvC-like domain cleaves the target DNA noncomplementary to crRNA while the HNH nuclease domain cleaves the target DNA complementary to crRNA.</text>
</comment>
<dbReference type="Gene3D" id="3.30.420.10">
    <property type="entry name" value="Ribonuclease H-like superfamily/Ribonuclease H"/>
    <property type="match status" value="2"/>
</dbReference>
<name>A0A918Q1A5_9BACT</name>
<keyword evidence="8 12" id="KW-0051">Antiviral defense</keyword>
<keyword evidence="10" id="KW-0464">Manganese</keyword>
<keyword evidence="2 12" id="KW-0540">Nuclease</keyword>
<keyword evidence="15" id="KW-1185">Reference proteome</keyword>
<dbReference type="GO" id="GO:0003723">
    <property type="term" value="F:RNA binding"/>
    <property type="evidence" value="ECO:0007669"/>
    <property type="project" value="UniProtKB-UniRule"/>
</dbReference>
<evidence type="ECO:0000256" key="9">
    <source>
        <dbReference type="ARBA" id="ARBA00023125"/>
    </source>
</evidence>
<feature type="binding site" evidence="12">
    <location>
        <position position="753"/>
    </location>
    <ligand>
        <name>Mg(2+)</name>
        <dbReference type="ChEBI" id="CHEBI:18420"/>
        <label>2</label>
    </ligand>
</feature>
<dbReference type="GO" id="GO:0051607">
    <property type="term" value="P:defense response to virus"/>
    <property type="evidence" value="ECO:0007669"/>
    <property type="project" value="UniProtKB-UniRule"/>
</dbReference>
<evidence type="ECO:0000256" key="6">
    <source>
        <dbReference type="ARBA" id="ARBA00022842"/>
    </source>
</evidence>
<feature type="binding site" evidence="12">
    <location>
        <position position="8"/>
    </location>
    <ligand>
        <name>Mg(2+)</name>
        <dbReference type="ChEBI" id="CHEBI:18420"/>
        <label>2</label>
    </ligand>
</feature>
<reference evidence="14" key="2">
    <citation type="submission" date="2020-09" db="EMBL/GenBank/DDBJ databases">
        <authorList>
            <person name="Sun Q."/>
            <person name="Kim S."/>
        </authorList>
    </citation>
    <scope>NUCLEOTIDE SEQUENCE</scope>
    <source>
        <strain evidence="14">KCTC 12368</strain>
    </source>
</reference>
<evidence type="ECO:0000256" key="2">
    <source>
        <dbReference type="ARBA" id="ARBA00022722"/>
    </source>
</evidence>
<sequence>MKRILGLDLGTTSIGWAYIKEAESEKEKSSIEKIGVRVNTLSSDEKTNFEKGKPITTNANRTLKRSARRNLDRYQLRRNNLIEVLIRERIITNESILAESGKNTTFETWKLRSTAVSERINKNQLARVLLAINKKRGYKSSRKAKNEEEGHSIDGMVIAKKLYDENLHPGQLVFRLLNEGIKNLPEFYRSDLQAEFDCIWDTQKKYHPEVFTDNFYREIMGKGQKATSAAFWRNFGFNTADIKDIHEKLKSPKTISFGLREKKKYQGYYWRNIGIHSKLEKEEAAYVITDINNELKKSSGYLGAISDRSKELYFNKVTIGQYLYNTLKQDKNSKLKNTVFYRQDYFDEFELIWETQAKYHPELTRKLKEEIRDIIIFYQRKLKSQKGLISLCEFENREISVKKGGKISTRTIGSKVIPRSSPLFQEFKILQLLHNIKIRKKGSKKRSVAKEKILTEESDIFILDSLAREHLYSELNIKGTLKATEIIKHLGYKTTEWEVANYTQIEGNNTNKLFYEAYLKIIESEGYDIIEIFGGKADSDEVKLSDFTISASDLKDKILTIFESLKINSQILEFNAELEGKAFEKQASYQLWHLLYSAEDDSNNHSADDIHTFGKDNIDLKKLLCNKYGFQPHHAKILTNLPLDREYGSLSSKAIRKIYPFIKEHQYSEACEYAGYRHSKSSLTKSEVQNRSLKNKLDLLKKNSLRNPVVEKILNQMINVVNSLIDQENVLLVKQGLPPEFHFDEIRIELARELKKNAKEREEMTTNIAHAKNLHDSIFSTLQDEFGIKNPTRNDILRYKLYEELKSTGFKDLYTNVYIPRDKIFTKEIDIEHIIPQSKVFDDSFSNKTLTFRKINNDKGNLTAYDYILGEFGQIALDSYLERIKVLFDLGQKNNKEGISKAKYQKLLKTNSQIGEGFIERDLRDSQYIAKQAKSILFEITRSVVATSGNITDRLRRDWNLINVMQELNFSKYNHIGLTEVIENKDGTFKERIVGWNKRNDHRHHALDALTIAFTKHSHIQYLNHLNARKDETHIKHILINQIENKETHKVLSKNGRKKTQFNVPIPNFRQAAKAHLESVLVSRKAKNKVVTRNKNLIKTVKEVLIKTELTPRGQLHNESIYKKYKYPITKEVKIGGRFDEELISMVNNPHYKKLLLLRLYEFGNDPKKAFTGKNALAKNPIFINPDKTEKLPEKISITQFLEGYSIRNKIDHLLNIDKVIDEGVKQILMERLERFNNDRKKAFSNLEKDPIWLNKAKGISIKNVRIRGKKNAESLHSKKDHLGNKILDQNGFEIPVDFVNTGSNHHVAIYIDKEGNLQENIVSFFEAVARANQKLEIIDKNYNKDLGWTFLFSLKQNEHFVFPDLGNGFNPSDFDLFSKDNKSVISPHLFRVQKLATKDYFFRHHLDTSVEENAKLKGITWKRTGLTGLKGIVKVRINHLGDVVSIGETR</sequence>
<comment type="subunit">
    <text evidence="11 12">Monomer. Binds crRNA and tracrRNA.</text>
</comment>
<dbReference type="InterPro" id="IPR033114">
    <property type="entry name" value="HNH_CAS9"/>
</dbReference>
<accession>A0A918Q1A5</accession>
<keyword evidence="5 12" id="KW-0378">Hydrolase</keyword>
<evidence type="ECO:0000256" key="10">
    <source>
        <dbReference type="ARBA" id="ARBA00023211"/>
    </source>
</evidence>
<keyword evidence="6 12" id="KW-0460">Magnesium</keyword>
<dbReference type="PROSITE" id="PS51749">
    <property type="entry name" value="HNH_CAS9"/>
    <property type="match status" value="1"/>
</dbReference>
<dbReference type="GO" id="GO:0003677">
    <property type="term" value="F:DNA binding"/>
    <property type="evidence" value="ECO:0007669"/>
    <property type="project" value="UniProtKB-UniRule"/>
</dbReference>
<evidence type="ECO:0000256" key="5">
    <source>
        <dbReference type="ARBA" id="ARBA00022801"/>
    </source>
</evidence>
<dbReference type="InterPro" id="IPR036397">
    <property type="entry name" value="RNaseH_sf"/>
</dbReference>
<dbReference type="EC" id="3.1.-.-" evidence="12"/>
<feature type="active site" description="For RuvC-like nuclease domain" evidence="12">
    <location>
        <position position="8"/>
    </location>
</feature>
<evidence type="ECO:0000256" key="1">
    <source>
        <dbReference type="ARBA" id="ARBA00001946"/>
    </source>
</evidence>
<protein>
    <recommendedName>
        <fullName evidence="12">CRISPR-associated endonuclease Cas9</fullName>
        <ecNumber evidence="12">3.1.-.-</ecNumber>
    </recommendedName>
</protein>
<dbReference type="Pfam" id="PF18541">
    <property type="entry name" value="RuvC_III"/>
    <property type="match status" value="1"/>
</dbReference>
<feature type="binding site" evidence="12">
    <location>
        <position position="1005"/>
    </location>
    <ligand>
        <name>Mg(2+)</name>
        <dbReference type="ChEBI" id="CHEBI:18420"/>
        <label>2</label>
    </ligand>
</feature>
<dbReference type="RefSeq" id="WP_018474579.1">
    <property type="nucleotide sequence ID" value="NZ_BMWX01000004.1"/>
</dbReference>
<feature type="binding site" evidence="12">
    <location>
        <position position="749"/>
    </location>
    <ligand>
        <name>Mg(2+)</name>
        <dbReference type="ChEBI" id="CHEBI:18420"/>
        <label>1</label>
    </ligand>
</feature>
<keyword evidence="4 12" id="KW-0255">Endonuclease</keyword>
<keyword evidence="7 12" id="KW-0694">RNA-binding</keyword>
<evidence type="ECO:0000256" key="11">
    <source>
        <dbReference type="ARBA" id="ARBA00046380"/>
    </source>
</evidence>
<dbReference type="InterPro" id="IPR041383">
    <property type="entry name" value="RuvC_III"/>
</dbReference>
<keyword evidence="9 12" id="KW-0238">DNA-binding</keyword>
<keyword evidence="3 12" id="KW-0479">Metal-binding</keyword>
<dbReference type="Proteomes" id="UP000619457">
    <property type="component" value="Unassembled WGS sequence"/>
</dbReference>
<reference evidence="14" key="1">
    <citation type="journal article" date="2014" name="Int. J. Syst. Evol. Microbiol.">
        <title>Complete genome sequence of Corynebacterium casei LMG S-19264T (=DSM 44701T), isolated from a smear-ripened cheese.</title>
        <authorList>
            <consortium name="US DOE Joint Genome Institute (JGI-PGF)"/>
            <person name="Walter F."/>
            <person name="Albersmeier A."/>
            <person name="Kalinowski J."/>
            <person name="Ruckert C."/>
        </authorList>
    </citation>
    <scope>NUCLEOTIDE SEQUENCE</scope>
    <source>
        <strain evidence="14">KCTC 12368</strain>
    </source>
</reference>
<comment type="caution">
    <text evidence="14">The sequence shown here is derived from an EMBL/GenBank/DDBJ whole genome shotgun (WGS) entry which is preliminary data.</text>
</comment>
<comment type="similarity">
    <text evidence="12">Belongs to the CRISPR-associated Cas9 family.</text>
</comment>
<feature type="binding site" evidence="12">
    <location>
        <position position="753"/>
    </location>
    <ligand>
        <name>Mg(2+)</name>
        <dbReference type="ChEBI" id="CHEBI:18420"/>
        <label>1</label>
    </ligand>
</feature>
<gene>
    <name evidence="12 14" type="primary">cas9</name>
    <name evidence="14" type="ORF">GCM10007049_23860</name>
</gene>
<evidence type="ECO:0000259" key="13">
    <source>
        <dbReference type="PROSITE" id="PS51749"/>
    </source>
</evidence>
<evidence type="ECO:0000256" key="4">
    <source>
        <dbReference type="ARBA" id="ARBA00022759"/>
    </source>
</evidence>
<dbReference type="InterPro" id="IPR003615">
    <property type="entry name" value="HNH_nuc"/>
</dbReference>
<evidence type="ECO:0000313" key="14">
    <source>
        <dbReference type="EMBL" id="GGZ30395.1"/>
    </source>
</evidence>
<dbReference type="EMBL" id="BMWX01000004">
    <property type="protein sequence ID" value="GGZ30395.1"/>
    <property type="molecule type" value="Genomic_DNA"/>
</dbReference>
<comment type="function">
    <text evidence="12">CRISPR (clustered regularly interspaced short palindromic repeat) is an adaptive immune system that provides protection against mobile genetic elements (viruses, transposable elements and conjugative plasmids). CRISPR clusters contain spacers, sequences complementary to antecedent mobile elements, and target invading nucleic acids. CRISPR clusters are transcribed and processed into CRISPR RNA (crRNA). In type II CRISPR systems correct processing of pre-crRNA requires a trans-encoded small RNA (tracrRNA), endogenous ribonuclease 3 (rnc) and this protein. The tracrRNA serves as a guide for ribonuclease 3-aided processing of pre-crRNA. Subsequently Cas9/crRNA/tracrRNA endonucleolytically cleaves linear or circular dsDNA target complementary to the spacer; Cas9 is inactive in the absence of the 2 guide RNAs (gRNA). Cas9 recognizes the protospacer adjacent motif (PAM) in the CRISPR repeat sequences to help distinguish self versus nonself, as targets within the bacterial CRISPR locus do not have PAMs. PAM recognition is also required for catalytic activity.</text>
</comment>
<dbReference type="GO" id="GO:0004519">
    <property type="term" value="F:endonuclease activity"/>
    <property type="evidence" value="ECO:0007669"/>
    <property type="project" value="UniProtKB-UniRule"/>
</dbReference>
<organism evidence="14 15">
    <name type="scientific">Echinicola pacifica</name>
    <dbReference type="NCBI Taxonomy" id="346377"/>
    <lineage>
        <taxon>Bacteria</taxon>
        <taxon>Pseudomonadati</taxon>
        <taxon>Bacteroidota</taxon>
        <taxon>Cytophagia</taxon>
        <taxon>Cytophagales</taxon>
        <taxon>Cyclobacteriaceae</taxon>
        <taxon>Echinicola</taxon>
    </lineage>
</organism>
<evidence type="ECO:0000256" key="3">
    <source>
        <dbReference type="ARBA" id="ARBA00022723"/>
    </source>
</evidence>
<feature type="binding site" evidence="12">
    <location>
        <position position="8"/>
    </location>
    <ligand>
        <name>Mg(2+)</name>
        <dbReference type="ChEBI" id="CHEBI:18420"/>
        <label>1</label>
    </ligand>
</feature>
<dbReference type="HAMAP" id="MF_01480">
    <property type="entry name" value="Cas9"/>
    <property type="match status" value="1"/>
</dbReference>
<evidence type="ECO:0000256" key="7">
    <source>
        <dbReference type="ARBA" id="ARBA00022884"/>
    </source>
</evidence>
<comment type="cofactor">
    <cofactor evidence="1 12">
        <name>Mg(2+)</name>
        <dbReference type="ChEBI" id="CHEBI:18420"/>
    </cofactor>
</comment>
<dbReference type="InterPro" id="IPR028629">
    <property type="entry name" value="Cas9"/>
</dbReference>
<proteinExistence type="inferred from homology"/>
<evidence type="ECO:0000256" key="12">
    <source>
        <dbReference type="HAMAP-Rule" id="MF_01480"/>
    </source>
</evidence>
<dbReference type="NCBIfam" id="TIGR01865">
    <property type="entry name" value="cas_Csn1"/>
    <property type="match status" value="2"/>
</dbReference>
<evidence type="ECO:0000313" key="15">
    <source>
        <dbReference type="Proteomes" id="UP000619457"/>
    </source>
</evidence>